<dbReference type="KEGG" id="ssin:G7078_00665"/>
<name>A0A6G7ZKK1_9SPHN</name>
<evidence type="ECO:0000313" key="4">
    <source>
        <dbReference type="EMBL" id="QIL01445.1"/>
    </source>
</evidence>
<keyword evidence="4" id="KW-0808">Transferase</keyword>
<dbReference type="Pfam" id="PF00483">
    <property type="entry name" value="NTP_transferase"/>
    <property type="match status" value="1"/>
</dbReference>
<dbReference type="AlphaFoldDB" id="A0A6G7ZKK1"/>
<evidence type="ECO:0000256" key="1">
    <source>
        <dbReference type="SAM" id="MobiDB-lite"/>
    </source>
</evidence>
<dbReference type="Proteomes" id="UP000502502">
    <property type="component" value="Chromosome"/>
</dbReference>
<dbReference type="InterPro" id="IPR005835">
    <property type="entry name" value="NTP_transferase_dom"/>
</dbReference>
<evidence type="ECO:0000259" key="2">
    <source>
        <dbReference type="Pfam" id="PF00483"/>
    </source>
</evidence>
<keyword evidence="4" id="KW-0548">Nucleotidyltransferase</keyword>
<dbReference type="SUPFAM" id="SSF159283">
    <property type="entry name" value="Guanosine diphospho-D-mannose pyrophosphorylase/mannose-6-phosphate isomerase linker domain"/>
    <property type="match status" value="1"/>
</dbReference>
<feature type="compositionally biased region" description="Basic and acidic residues" evidence="1">
    <location>
        <begin position="19"/>
        <end position="29"/>
    </location>
</feature>
<reference evidence="4 5" key="1">
    <citation type="submission" date="2020-03" db="EMBL/GenBank/DDBJ databases">
        <title>Sphingomonas sp. nov., isolated from fish.</title>
        <authorList>
            <person name="Hyun D.-W."/>
            <person name="Bae J.-W."/>
        </authorList>
    </citation>
    <scope>NUCLEOTIDE SEQUENCE [LARGE SCALE GENOMIC DNA]</scope>
    <source>
        <strain evidence="4 5">HDW15C</strain>
    </source>
</reference>
<dbReference type="InterPro" id="IPR051161">
    <property type="entry name" value="Mannose-6P_isomerase_type2"/>
</dbReference>
<dbReference type="Gene3D" id="3.90.550.10">
    <property type="entry name" value="Spore Coat Polysaccharide Biosynthesis Protein SpsA, Chain A"/>
    <property type="match status" value="1"/>
</dbReference>
<feature type="domain" description="MannoseP isomerase/GMP-like beta-helix" evidence="3">
    <location>
        <begin position="326"/>
        <end position="373"/>
    </location>
</feature>
<feature type="domain" description="Nucleotidyl transferase" evidence="2">
    <location>
        <begin position="36"/>
        <end position="312"/>
    </location>
</feature>
<feature type="region of interest" description="Disordered" evidence="1">
    <location>
        <begin position="1"/>
        <end position="29"/>
    </location>
</feature>
<dbReference type="PANTHER" id="PTHR46390">
    <property type="entry name" value="MANNOSE-1-PHOSPHATE GUANYLYLTRANSFERASE"/>
    <property type="match status" value="1"/>
</dbReference>
<evidence type="ECO:0000259" key="3">
    <source>
        <dbReference type="Pfam" id="PF22640"/>
    </source>
</evidence>
<dbReference type="GO" id="GO:0009298">
    <property type="term" value="P:GDP-mannose biosynthetic process"/>
    <property type="evidence" value="ECO:0007669"/>
    <property type="project" value="TreeGrafter"/>
</dbReference>
<sequence>MDFNARSEGEAGALAELTHPAERSETPQRTRLDVVPVVLSGGGGSRLWPFSTSETPKQFLPLVNSKSLFSEALNRVRGRAGFRAPIVVGSERHADLCEAEVLKDGENTRLILEPCARNTAPAIVMAAAVAGQMYGDDALLLVMPSDHVIEDVEEFHEAIRTGEAAARDGRLVTFGIRPTTPDTGYGYLHLGDDLPGATGVKQVRQFVEKPRLERAEQMFADGEHLWNAGIFLFRVGTLLEEASKVAPDIAEKAQQAINAGKRDGIRITPDAHLLSLCPSESIDIAVMERSSRIAAVPMSPGWSDLGSWDALAAMLGNGGPVGPITAIDCESCYIRSDGVQVAALGVRDLIIVAAGGRLLVMPRGRSQEVKKLLSAMEAMAA</sequence>
<dbReference type="Pfam" id="PF22640">
    <property type="entry name" value="ManC_GMP_beta-helix"/>
    <property type="match status" value="1"/>
</dbReference>
<dbReference type="RefSeq" id="WP_166091962.1">
    <property type="nucleotide sequence ID" value="NZ_CP049871.1"/>
</dbReference>
<dbReference type="InterPro" id="IPR054566">
    <property type="entry name" value="ManC/GMP-like_b-helix"/>
</dbReference>
<dbReference type="CDD" id="cd02509">
    <property type="entry name" value="GDP-M1P_Guanylyltransferase"/>
    <property type="match status" value="1"/>
</dbReference>
<dbReference type="PANTHER" id="PTHR46390:SF1">
    <property type="entry name" value="MANNOSE-1-PHOSPHATE GUANYLYLTRANSFERASE"/>
    <property type="match status" value="1"/>
</dbReference>
<gene>
    <name evidence="4" type="ORF">G7078_00665</name>
</gene>
<evidence type="ECO:0000313" key="5">
    <source>
        <dbReference type="Proteomes" id="UP000502502"/>
    </source>
</evidence>
<proteinExistence type="predicted"/>
<dbReference type="SUPFAM" id="SSF53448">
    <property type="entry name" value="Nucleotide-diphospho-sugar transferases"/>
    <property type="match status" value="1"/>
</dbReference>
<dbReference type="InterPro" id="IPR029044">
    <property type="entry name" value="Nucleotide-diphossugar_trans"/>
</dbReference>
<dbReference type="EMBL" id="CP049871">
    <property type="protein sequence ID" value="QIL01445.1"/>
    <property type="molecule type" value="Genomic_DNA"/>
</dbReference>
<accession>A0A6G7ZKK1</accession>
<dbReference type="GO" id="GO:0004475">
    <property type="term" value="F:mannose-1-phosphate guanylyltransferase (GTP) activity"/>
    <property type="evidence" value="ECO:0007669"/>
    <property type="project" value="InterPro"/>
</dbReference>
<protein>
    <submittedName>
        <fullName evidence="4">Mannose-1-phosphate guanylyltransferase</fullName>
    </submittedName>
</protein>
<organism evidence="4 5">
    <name type="scientific">Sphingomonas sinipercae</name>
    <dbReference type="NCBI Taxonomy" id="2714944"/>
    <lineage>
        <taxon>Bacteria</taxon>
        <taxon>Pseudomonadati</taxon>
        <taxon>Pseudomonadota</taxon>
        <taxon>Alphaproteobacteria</taxon>
        <taxon>Sphingomonadales</taxon>
        <taxon>Sphingomonadaceae</taxon>
        <taxon>Sphingomonas</taxon>
    </lineage>
</organism>
<keyword evidence="5" id="KW-1185">Reference proteome</keyword>
<dbReference type="InterPro" id="IPR049577">
    <property type="entry name" value="GMPP_N"/>
</dbReference>